<proteinExistence type="predicted"/>
<evidence type="ECO:0000313" key="2">
    <source>
        <dbReference type="EMBL" id="PMR77401.1"/>
    </source>
</evidence>
<evidence type="ECO:0008006" key="4">
    <source>
        <dbReference type="Google" id="ProtNLM"/>
    </source>
</evidence>
<feature type="transmembrane region" description="Helical" evidence="1">
    <location>
        <begin position="25"/>
        <end position="51"/>
    </location>
</feature>
<keyword evidence="1" id="KW-0812">Transmembrane</keyword>
<reference evidence="2 3" key="1">
    <citation type="submission" date="2018-01" db="EMBL/GenBank/DDBJ databases">
        <title>Halomonas endophytica sp. nov., isolated from storage liquid in the stems of Populus euphratica.</title>
        <authorList>
            <person name="Chen C."/>
        </authorList>
    </citation>
    <scope>NUCLEOTIDE SEQUENCE [LARGE SCALE GENOMIC DNA]</scope>
    <source>
        <strain evidence="2 3">MC28</strain>
    </source>
</reference>
<evidence type="ECO:0000313" key="3">
    <source>
        <dbReference type="Proteomes" id="UP000235803"/>
    </source>
</evidence>
<evidence type="ECO:0000256" key="1">
    <source>
        <dbReference type="SAM" id="Phobius"/>
    </source>
</evidence>
<keyword evidence="1" id="KW-0472">Membrane</keyword>
<protein>
    <recommendedName>
        <fullName evidence="4">DUF4870 domain-containing protein</fullName>
    </recommendedName>
</protein>
<dbReference type="RefSeq" id="WP_102651815.1">
    <property type="nucleotide sequence ID" value="NZ_PNRF01000007.1"/>
</dbReference>
<name>A0A2N7UAH5_9GAMM</name>
<dbReference type="EMBL" id="PNRF01000007">
    <property type="protein sequence ID" value="PMR77401.1"/>
    <property type="molecule type" value="Genomic_DNA"/>
</dbReference>
<sequence>MSSTAYSQTDTSCAPQDDLNRRGKVLAAVVYVLYLGSVMAVVTAPIGVLIAHLRRRRAAAWVESHLLFQIRTFWLGALAGAAVLAAWYLLGLIGAPSWASWVLGYGFFTACLGWTIGRCGVGINRLMNNRAIDAPRSLLFGGAIVSLED</sequence>
<comment type="caution">
    <text evidence="2">The sequence shown here is derived from an EMBL/GenBank/DDBJ whole genome shotgun (WGS) entry which is preliminary data.</text>
</comment>
<accession>A0A2N7UAH5</accession>
<feature type="transmembrane region" description="Helical" evidence="1">
    <location>
        <begin position="102"/>
        <end position="121"/>
    </location>
</feature>
<dbReference type="OrthoDB" id="5405464at2"/>
<feature type="transmembrane region" description="Helical" evidence="1">
    <location>
        <begin position="72"/>
        <end position="90"/>
    </location>
</feature>
<keyword evidence="1" id="KW-1133">Transmembrane helix</keyword>
<dbReference type="AlphaFoldDB" id="A0A2N7UAH5"/>
<keyword evidence="3" id="KW-1185">Reference proteome</keyword>
<gene>
    <name evidence="2" type="ORF">C1H69_02395</name>
</gene>
<dbReference type="Proteomes" id="UP000235803">
    <property type="component" value="Unassembled WGS sequence"/>
</dbReference>
<organism evidence="2 3">
    <name type="scientific">Billgrantia endophytica</name>
    <dbReference type="NCBI Taxonomy" id="2033802"/>
    <lineage>
        <taxon>Bacteria</taxon>
        <taxon>Pseudomonadati</taxon>
        <taxon>Pseudomonadota</taxon>
        <taxon>Gammaproteobacteria</taxon>
        <taxon>Oceanospirillales</taxon>
        <taxon>Halomonadaceae</taxon>
        <taxon>Billgrantia</taxon>
    </lineage>
</organism>